<dbReference type="EMBL" id="GGEC01047574">
    <property type="protein sequence ID" value="MBX28058.1"/>
    <property type="molecule type" value="Transcribed_RNA"/>
</dbReference>
<dbReference type="GO" id="GO:0009903">
    <property type="term" value="P:chloroplast avoidance movement"/>
    <property type="evidence" value="ECO:0007669"/>
    <property type="project" value="TreeGrafter"/>
</dbReference>
<dbReference type="PANTHER" id="PTHR32054">
    <property type="entry name" value="HEAVY CHAIN, PUTATIVE, EXPRESSED-RELATED-RELATED"/>
    <property type="match status" value="1"/>
</dbReference>
<evidence type="ECO:0000256" key="1">
    <source>
        <dbReference type="ARBA" id="ARBA00005485"/>
    </source>
</evidence>
<evidence type="ECO:0000313" key="3">
    <source>
        <dbReference type="EMBL" id="MBX28058.1"/>
    </source>
</evidence>
<sequence length="82" mass="8961">MESGTSELSRQIARNAAEDGKNEGSLRAEIDTSAPFESVKEAVNRFNGIGCWKPSQHKFTDSEVASSFLSPEFAFAFNMKGL</sequence>
<name>A0A2P2MCX0_RHIMU</name>
<dbReference type="GO" id="GO:0005829">
    <property type="term" value="C:cytosol"/>
    <property type="evidence" value="ECO:0007669"/>
    <property type="project" value="TreeGrafter"/>
</dbReference>
<evidence type="ECO:0000256" key="2">
    <source>
        <dbReference type="ARBA" id="ARBA00023054"/>
    </source>
</evidence>
<comment type="similarity">
    <text evidence="1">Belongs to the WEB family.</text>
</comment>
<dbReference type="AlphaFoldDB" id="A0A2P2MCX0"/>
<proteinExistence type="inferred from homology"/>
<dbReference type="PANTHER" id="PTHR32054:SF4">
    <property type="entry name" value="OS07G0677900 PROTEIN"/>
    <property type="match status" value="1"/>
</dbReference>
<keyword evidence="2" id="KW-0175">Coiled coil</keyword>
<protein>
    <submittedName>
        <fullName evidence="3">Uncharacterized protein</fullName>
    </submittedName>
</protein>
<dbReference type="GO" id="GO:0009904">
    <property type="term" value="P:chloroplast accumulation movement"/>
    <property type="evidence" value="ECO:0007669"/>
    <property type="project" value="TreeGrafter"/>
</dbReference>
<reference evidence="3" key="1">
    <citation type="submission" date="2018-02" db="EMBL/GenBank/DDBJ databases">
        <title>Rhizophora mucronata_Transcriptome.</title>
        <authorList>
            <person name="Meera S.P."/>
            <person name="Sreeshan A."/>
            <person name="Augustine A."/>
        </authorList>
    </citation>
    <scope>NUCLEOTIDE SEQUENCE</scope>
    <source>
        <tissue evidence="3">Leaf</tissue>
    </source>
</reference>
<accession>A0A2P2MCX0</accession>
<organism evidence="3">
    <name type="scientific">Rhizophora mucronata</name>
    <name type="common">Asiatic mangrove</name>
    <dbReference type="NCBI Taxonomy" id="61149"/>
    <lineage>
        <taxon>Eukaryota</taxon>
        <taxon>Viridiplantae</taxon>
        <taxon>Streptophyta</taxon>
        <taxon>Embryophyta</taxon>
        <taxon>Tracheophyta</taxon>
        <taxon>Spermatophyta</taxon>
        <taxon>Magnoliopsida</taxon>
        <taxon>eudicotyledons</taxon>
        <taxon>Gunneridae</taxon>
        <taxon>Pentapetalae</taxon>
        <taxon>rosids</taxon>
        <taxon>fabids</taxon>
        <taxon>Malpighiales</taxon>
        <taxon>Rhizophoraceae</taxon>
        <taxon>Rhizophora</taxon>
    </lineage>
</organism>